<evidence type="ECO:0000259" key="1">
    <source>
        <dbReference type="Pfam" id="PF01370"/>
    </source>
</evidence>
<dbReference type="GO" id="GO:0005737">
    <property type="term" value="C:cytoplasm"/>
    <property type="evidence" value="ECO:0007669"/>
    <property type="project" value="TreeGrafter"/>
</dbReference>
<dbReference type="OrthoDB" id="596910at2"/>
<dbReference type="RefSeq" id="WP_136334569.1">
    <property type="nucleotide sequence ID" value="NZ_QXMP01000004.1"/>
</dbReference>
<proteinExistence type="predicted"/>
<comment type="caution">
    <text evidence="2">The sequence shown here is derived from an EMBL/GenBank/DDBJ whole genome shotgun (WGS) entry which is preliminary data.</text>
</comment>
<reference evidence="2 3" key="1">
    <citation type="submission" date="2019-04" db="EMBL/GenBank/DDBJ databases">
        <title>Draft genome sequence of Robertkochia marina CC-AMO-30D.</title>
        <authorList>
            <person name="Hameed A."/>
            <person name="Lin S.-Y."/>
            <person name="Shahina M."/>
            <person name="Lai W.-A."/>
            <person name="Young C.-C."/>
        </authorList>
    </citation>
    <scope>NUCLEOTIDE SEQUENCE [LARGE SCALE GENOMIC DNA]</scope>
    <source>
        <strain evidence="2 3">CC-AMO-30D</strain>
    </source>
</reference>
<keyword evidence="3" id="KW-1185">Reference proteome</keyword>
<evidence type="ECO:0000313" key="3">
    <source>
        <dbReference type="Proteomes" id="UP000305939"/>
    </source>
</evidence>
<dbReference type="Gene3D" id="3.40.50.720">
    <property type="entry name" value="NAD(P)-binding Rossmann-like Domain"/>
    <property type="match status" value="1"/>
</dbReference>
<dbReference type="InterPro" id="IPR001509">
    <property type="entry name" value="Epimerase_deHydtase"/>
</dbReference>
<feature type="domain" description="NAD-dependent epimerase/dehydratase" evidence="1">
    <location>
        <begin position="2"/>
        <end position="229"/>
    </location>
</feature>
<dbReference type="PANTHER" id="PTHR48079">
    <property type="entry name" value="PROTEIN YEEZ"/>
    <property type="match status" value="1"/>
</dbReference>
<dbReference type="AlphaFoldDB" id="A0A4S3M318"/>
<dbReference type="InterPro" id="IPR051783">
    <property type="entry name" value="NAD(P)-dependent_oxidoreduct"/>
</dbReference>
<evidence type="ECO:0000313" key="2">
    <source>
        <dbReference type="EMBL" id="THD69079.1"/>
    </source>
</evidence>
<dbReference type="GO" id="GO:0004029">
    <property type="term" value="F:aldehyde dehydrogenase (NAD+) activity"/>
    <property type="evidence" value="ECO:0007669"/>
    <property type="project" value="TreeGrafter"/>
</dbReference>
<dbReference type="Proteomes" id="UP000305939">
    <property type="component" value="Unassembled WGS sequence"/>
</dbReference>
<dbReference type="Pfam" id="PF01370">
    <property type="entry name" value="Epimerase"/>
    <property type="match status" value="1"/>
</dbReference>
<name>A0A4S3M318_9FLAO</name>
<accession>A0A4S3M318</accession>
<dbReference type="SUPFAM" id="SSF51735">
    <property type="entry name" value="NAD(P)-binding Rossmann-fold domains"/>
    <property type="match status" value="1"/>
</dbReference>
<sequence length="330" mass="37523">MILITGGTGLVGSHLILQLLEKKSSLRILYRSEAKKEQTLRFLEQKGISASRLSSLEWIKGDILDLTLLNKAVEGTQEVYHCAALISFDTRDYKRLRKINIEGTANVVNTCLHHGISKLCYVSSIAALGKPSNNKWVTEEQSWNPQQNNNVYAITKYGAELEVWRGNQEGLPSIIVNPGVVLGEGLWEHSTEKFFKAVDNGLSYYTKGTTGFVDVKDVVKAMISAMEKDIVNEKFILVGENKTFKDLFSIIAAYRGKKPPMKEVNPWILEVLWRLDWLFANLFRQPRKLTKANARSSGETTFYENKKVKQTLDFTFTPLEETIERISRFH</sequence>
<gene>
    <name evidence="2" type="ORF">E7Z59_01760</name>
</gene>
<dbReference type="InterPro" id="IPR036291">
    <property type="entry name" value="NAD(P)-bd_dom_sf"/>
</dbReference>
<dbReference type="EMBL" id="SSMC01000001">
    <property type="protein sequence ID" value="THD69079.1"/>
    <property type="molecule type" value="Genomic_DNA"/>
</dbReference>
<dbReference type="PANTHER" id="PTHR48079:SF6">
    <property type="entry name" value="NAD(P)-BINDING DOMAIN-CONTAINING PROTEIN-RELATED"/>
    <property type="match status" value="1"/>
</dbReference>
<organism evidence="2 3">
    <name type="scientific">Robertkochia marina</name>
    <dbReference type="NCBI Taxonomy" id="1227945"/>
    <lineage>
        <taxon>Bacteria</taxon>
        <taxon>Pseudomonadati</taxon>
        <taxon>Bacteroidota</taxon>
        <taxon>Flavobacteriia</taxon>
        <taxon>Flavobacteriales</taxon>
        <taxon>Flavobacteriaceae</taxon>
        <taxon>Robertkochia</taxon>
    </lineage>
</organism>
<protein>
    <submittedName>
        <fullName evidence="2">NAD-dependent epimerase/dehydratase family protein</fullName>
    </submittedName>
</protein>